<evidence type="ECO:0000313" key="2">
    <source>
        <dbReference type="EMBL" id="MPN58207.1"/>
    </source>
</evidence>
<evidence type="ECO:0000256" key="1">
    <source>
        <dbReference type="SAM" id="MobiDB-lite"/>
    </source>
</evidence>
<name>A0A645J488_9ZZZZ</name>
<dbReference type="AlphaFoldDB" id="A0A645J488"/>
<comment type="caution">
    <text evidence="2">The sequence shown here is derived from an EMBL/GenBank/DDBJ whole genome shotgun (WGS) entry which is preliminary data.</text>
</comment>
<protein>
    <submittedName>
        <fullName evidence="2">Uncharacterized protein</fullName>
    </submittedName>
</protein>
<organism evidence="2">
    <name type="scientific">bioreactor metagenome</name>
    <dbReference type="NCBI Taxonomy" id="1076179"/>
    <lineage>
        <taxon>unclassified sequences</taxon>
        <taxon>metagenomes</taxon>
        <taxon>ecological metagenomes</taxon>
    </lineage>
</organism>
<reference evidence="2" key="1">
    <citation type="submission" date="2019-08" db="EMBL/GenBank/DDBJ databases">
        <authorList>
            <person name="Kucharzyk K."/>
            <person name="Murdoch R.W."/>
            <person name="Higgins S."/>
            <person name="Loffler F."/>
        </authorList>
    </citation>
    <scope>NUCLEOTIDE SEQUENCE</scope>
</reference>
<feature type="compositionally biased region" description="Basic residues" evidence="1">
    <location>
        <begin position="22"/>
        <end position="33"/>
    </location>
</feature>
<dbReference type="EMBL" id="VSSQ01130636">
    <property type="protein sequence ID" value="MPN58207.1"/>
    <property type="molecule type" value="Genomic_DNA"/>
</dbReference>
<proteinExistence type="predicted"/>
<accession>A0A645J488</accession>
<gene>
    <name evidence="2" type="ORF">SDC9_205910</name>
</gene>
<feature type="region of interest" description="Disordered" evidence="1">
    <location>
        <begin position="1"/>
        <end position="34"/>
    </location>
</feature>
<sequence>MEGDEIFPPANARNGNGENRKPRGGKRIKRRRDHTGLVCSGEERLRHLAFANDDGGGLLFKREADYLRLVAAENDAVAGNLRKSRMRR</sequence>